<accession>A0A3L7AP39</accession>
<dbReference type="EMBL" id="RCUY01000009">
    <property type="protein sequence ID" value="RLP82117.1"/>
    <property type="molecule type" value="Genomic_DNA"/>
</dbReference>
<evidence type="ECO:0000259" key="2">
    <source>
        <dbReference type="Pfam" id="PF11268"/>
    </source>
</evidence>
<dbReference type="NCBIfam" id="NF040712">
    <property type="entry name" value="SepH"/>
    <property type="match status" value="1"/>
</dbReference>
<feature type="region of interest" description="Disordered" evidence="1">
    <location>
        <begin position="286"/>
        <end position="323"/>
    </location>
</feature>
<sequence>MQELKVVGIEDGALIAAAENGDRFKLEIDEVLQSQLRRMKSPLAATPKIRPREVQAHIRAGLSAEEIAELTGADADYVRRFEGPILAEREHMVAAALSVPVVAASVPGTEEGEANFGSAIRARLESLEAEGERWTSWKDEEEGWIVKLSFTAARVEHDARWTFDPKRHVLSPHNSEAVTLSKQGEIAAPLIPRLRAVEPTVDPSEARFSTDAFETGVIAPITPAAPTEGPTESVASLMGQRRVEPAHAVESHRRGPNAAADAAINRAEDRGDEGNQHTADLLQALRKRRGERENRAERESRLEHDQRQVEPAADADTGFGLRPVDVPLENFETLTGEVPVQTEAPVADTHTASESDTSGHTASAPNIEHEPSTHADNSTGAIRNRRGRKAMPSWDEIVFGARTEED</sequence>
<dbReference type="InterPro" id="IPR047682">
    <property type="entry name" value="SepH-like"/>
</dbReference>
<evidence type="ECO:0000313" key="3">
    <source>
        <dbReference type="EMBL" id="RLP82117.1"/>
    </source>
</evidence>
<dbReference type="RefSeq" id="WP_121688667.1">
    <property type="nucleotide sequence ID" value="NZ_RCUY01000009.1"/>
</dbReference>
<organism evidence="3 4">
    <name type="scientific">Mycetocola lacteus</name>
    <dbReference type="NCBI Taxonomy" id="76637"/>
    <lineage>
        <taxon>Bacteria</taxon>
        <taxon>Bacillati</taxon>
        <taxon>Actinomycetota</taxon>
        <taxon>Actinomycetes</taxon>
        <taxon>Micrococcales</taxon>
        <taxon>Microbacteriaceae</taxon>
        <taxon>Mycetocola</taxon>
    </lineage>
</organism>
<dbReference type="InterPro" id="IPR021421">
    <property type="entry name" value="DUF3071"/>
</dbReference>
<protein>
    <submittedName>
        <fullName evidence="3">DUF3071 domain-containing protein</fullName>
    </submittedName>
</protein>
<evidence type="ECO:0000313" key="4">
    <source>
        <dbReference type="Proteomes" id="UP000269438"/>
    </source>
</evidence>
<reference evidence="3 4" key="1">
    <citation type="submission" date="2018-10" db="EMBL/GenBank/DDBJ databases">
        <authorList>
            <person name="Li J."/>
        </authorList>
    </citation>
    <scope>NUCLEOTIDE SEQUENCE [LARGE SCALE GENOMIC DNA]</scope>
    <source>
        <strain evidence="3 4">JCM 11654</strain>
    </source>
</reference>
<feature type="compositionally biased region" description="Basic and acidic residues" evidence="1">
    <location>
        <begin position="290"/>
        <end position="308"/>
    </location>
</feature>
<dbReference type="OrthoDB" id="5180791at2"/>
<proteinExistence type="predicted"/>
<gene>
    <name evidence="3" type="ORF">D9V34_09875</name>
</gene>
<evidence type="ECO:0000256" key="1">
    <source>
        <dbReference type="SAM" id="MobiDB-lite"/>
    </source>
</evidence>
<comment type="caution">
    <text evidence="3">The sequence shown here is derived from an EMBL/GenBank/DDBJ whole genome shotgun (WGS) entry which is preliminary data.</text>
</comment>
<name>A0A3L7AP39_9MICO</name>
<dbReference type="Proteomes" id="UP000269438">
    <property type="component" value="Unassembled WGS sequence"/>
</dbReference>
<dbReference type="Pfam" id="PF11268">
    <property type="entry name" value="DUF3071"/>
    <property type="match status" value="1"/>
</dbReference>
<keyword evidence="4" id="KW-1185">Reference proteome</keyword>
<feature type="domain" description="DUF3071" evidence="2">
    <location>
        <begin position="1"/>
        <end position="163"/>
    </location>
</feature>
<feature type="compositionally biased region" description="Polar residues" evidence="1">
    <location>
        <begin position="350"/>
        <end position="364"/>
    </location>
</feature>
<feature type="region of interest" description="Disordered" evidence="1">
    <location>
        <begin position="336"/>
        <end position="406"/>
    </location>
</feature>
<dbReference type="AlphaFoldDB" id="A0A3L7AP39"/>